<accession>A0A0U9HHC2</accession>
<keyword evidence="2" id="KW-1185">Reference proteome</keyword>
<dbReference type="Pfam" id="PF12389">
    <property type="entry name" value="Peptidase_M73"/>
    <property type="match status" value="1"/>
</dbReference>
<dbReference type="InterPro" id="IPR022121">
    <property type="entry name" value="Peptidase_M73_camelysin"/>
</dbReference>
<proteinExistence type="predicted"/>
<evidence type="ECO:0000313" key="1">
    <source>
        <dbReference type="EMBL" id="GAQ25515.1"/>
    </source>
</evidence>
<gene>
    <name evidence="1" type="ORF">TSYNT_842</name>
</gene>
<dbReference type="OrthoDB" id="2063096at2"/>
<dbReference type="RefSeq" id="WP_059032932.1">
    <property type="nucleotide sequence ID" value="NZ_BSDN01000001.1"/>
</dbReference>
<dbReference type="InterPro" id="IPR023833">
    <property type="entry name" value="Signal_pept_SipW-depend-type"/>
</dbReference>
<dbReference type="NCBIfam" id="TIGR04090">
    <property type="entry name" value="exp_by_SipW_IV"/>
    <property type="match status" value="1"/>
</dbReference>
<dbReference type="STRING" id="224999.GCA_001485475_01545"/>
<sequence length="196" mass="21343">MRKNLLIGLLVFSLAALLVVGGTMAWFTDSQTADNKFTAGTVAIEINEHDFQDITNWNPGDTTNKDVSIKSTGSKGTYVRVKLTPVWGALDGEEFIPDNTLSTTNVTLNIINSDKWIASGGYYYYYKIMNQGVETELLLDSVTIAGPTTGNEYQGKTLKVDVEAEAVQASHEAYKDAFGITSLPDGVEAWSESTPE</sequence>
<name>A0A0U9HHC2_9FIRM</name>
<reference evidence="1" key="1">
    <citation type="journal article" date="2016" name="Genome Announc.">
        <title>Draft Genome Sequence of the Syntrophic Lactate-Degrading Bacterium Tepidanaerobacter syntrophicus JLT.</title>
        <authorList>
            <person name="Matsuura N."/>
            <person name="Ohashi A."/>
            <person name="Tourlousse D.M."/>
            <person name="Sekiguchi Y."/>
        </authorList>
    </citation>
    <scope>NUCLEOTIDE SEQUENCE [LARGE SCALE GENOMIC DNA]</scope>
    <source>
        <strain evidence="1">JL</strain>
    </source>
</reference>
<organism evidence="1">
    <name type="scientific">Tepidanaerobacter syntrophicus</name>
    <dbReference type="NCBI Taxonomy" id="224999"/>
    <lineage>
        <taxon>Bacteria</taxon>
        <taxon>Bacillati</taxon>
        <taxon>Bacillota</taxon>
        <taxon>Clostridia</taxon>
        <taxon>Thermosediminibacterales</taxon>
        <taxon>Tepidanaerobacteraceae</taxon>
        <taxon>Tepidanaerobacter</taxon>
    </lineage>
</organism>
<dbReference type="NCBIfam" id="TIGR04088">
    <property type="entry name" value="cognate_SipW"/>
    <property type="match status" value="1"/>
</dbReference>
<protein>
    <submittedName>
        <fullName evidence="1">Alternate signal-mediated exported protein, CPF_0494 family</fullName>
    </submittedName>
</protein>
<evidence type="ECO:0000313" key="2">
    <source>
        <dbReference type="Proteomes" id="UP000062160"/>
    </source>
</evidence>
<dbReference type="InterPro" id="IPR024008">
    <property type="entry name" value="BsaA"/>
</dbReference>
<dbReference type="AlphaFoldDB" id="A0A0U9HHC2"/>
<dbReference type="EMBL" id="DF977002">
    <property type="protein sequence ID" value="GAQ25515.1"/>
    <property type="molecule type" value="Genomic_DNA"/>
</dbReference>
<dbReference type="Proteomes" id="UP000062160">
    <property type="component" value="Unassembled WGS sequence"/>
</dbReference>